<protein>
    <recommendedName>
        <fullName evidence="3">Glycosyltransferase subfamily 4-like N-terminal domain-containing protein</fullName>
    </recommendedName>
</protein>
<reference evidence="1" key="2">
    <citation type="journal article" date="2021" name="Genome Biol. Evol.">
        <title>Developing a high-quality reference genome for a parasitic bivalve with doubly uniparental inheritance (Bivalvia: Unionida).</title>
        <authorList>
            <person name="Smith C.H."/>
        </authorList>
    </citation>
    <scope>NUCLEOTIDE SEQUENCE</scope>
    <source>
        <strain evidence="1">CHS0354</strain>
        <tissue evidence="1">Mantle</tissue>
    </source>
</reference>
<evidence type="ECO:0000313" key="2">
    <source>
        <dbReference type="Proteomes" id="UP001195483"/>
    </source>
</evidence>
<dbReference type="Gene3D" id="3.40.50.2000">
    <property type="entry name" value="Glycogen Phosphorylase B"/>
    <property type="match status" value="1"/>
</dbReference>
<dbReference type="EMBL" id="JAEAOA010000085">
    <property type="protein sequence ID" value="KAK3604893.1"/>
    <property type="molecule type" value="Genomic_DNA"/>
</dbReference>
<evidence type="ECO:0008006" key="3">
    <source>
        <dbReference type="Google" id="ProtNLM"/>
    </source>
</evidence>
<sequence>MRKGTLKNVLMISYYFPPSGGSGVQRVLKYVKYLPQMGFRPIVLTVKEGSFDIEDKSLFLDIQDNVKVYRVPIFEPRRIYAFFQKKSSRFDKINKTDTIVNNKNKPLGKVSEWIRSNLFVPDSRMLWIPAAIRLGKQIIEKENISCIFSSSPPFTCSVIGKKLKQATRLPWINDIRDPWTNHAPLVKRSCLPLLLDRYLERKSYEVCDVFHYAWKGIYDDIVKKYPHVNPNKSMWIPNGYDEDDFVTLPDSISKDIRRALLNKK</sequence>
<dbReference type="SUPFAM" id="SSF53756">
    <property type="entry name" value="UDP-Glycosyltransferase/glycogen phosphorylase"/>
    <property type="match status" value="1"/>
</dbReference>
<accession>A0AAE0T7J7</accession>
<gene>
    <name evidence="1" type="ORF">CHS0354_000556</name>
</gene>
<name>A0AAE0T7J7_9BIVA</name>
<reference evidence="1" key="3">
    <citation type="submission" date="2023-05" db="EMBL/GenBank/DDBJ databases">
        <authorList>
            <person name="Smith C.H."/>
        </authorList>
    </citation>
    <scope>NUCLEOTIDE SEQUENCE</scope>
    <source>
        <strain evidence="1">CHS0354</strain>
        <tissue evidence="1">Mantle</tissue>
    </source>
</reference>
<reference evidence="1" key="1">
    <citation type="journal article" date="2021" name="Genome Biol. Evol.">
        <title>A High-Quality Reference Genome for a Parasitic Bivalve with Doubly Uniparental Inheritance (Bivalvia: Unionida).</title>
        <authorList>
            <person name="Smith C.H."/>
        </authorList>
    </citation>
    <scope>NUCLEOTIDE SEQUENCE</scope>
    <source>
        <strain evidence="1">CHS0354</strain>
    </source>
</reference>
<proteinExistence type="predicted"/>
<dbReference type="Proteomes" id="UP001195483">
    <property type="component" value="Unassembled WGS sequence"/>
</dbReference>
<comment type="caution">
    <text evidence="1">The sequence shown here is derived from an EMBL/GenBank/DDBJ whole genome shotgun (WGS) entry which is preliminary data.</text>
</comment>
<keyword evidence="2" id="KW-1185">Reference proteome</keyword>
<evidence type="ECO:0000313" key="1">
    <source>
        <dbReference type="EMBL" id="KAK3604893.1"/>
    </source>
</evidence>
<dbReference type="AlphaFoldDB" id="A0AAE0T7J7"/>
<organism evidence="1 2">
    <name type="scientific">Potamilus streckersoni</name>
    <dbReference type="NCBI Taxonomy" id="2493646"/>
    <lineage>
        <taxon>Eukaryota</taxon>
        <taxon>Metazoa</taxon>
        <taxon>Spiralia</taxon>
        <taxon>Lophotrochozoa</taxon>
        <taxon>Mollusca</taxon>
        <taxon>Bivalvia</taxon>
        <taxon>Autobranchia</taxon>
        <taxon>Heteroconchia</taxon>
        <taxon>Palaeoheterodonta</taxon>
        <taxon>Unionida</taxon>
        <taxon>Unionoidea</taxon>
        <taxon>Unionidae</taxon>
        <taxon>Ambleminae</taxon>
        <taxon>Lampsilini</taxon>
        <taxon>Potamilus</taxon>
    </lineage>
</organism>